<keyword evidence="3" id="KW-1185">Reference proteome</keyword>
<reference evidence="2 3" key="1">
    <citation type="submission" date="2015-01" db="EMBL/GenBank/DDBJ databases">
        <title>Evolution of Trichinella species and genotypes.</title>
        <authorList>
            <person name="Korhonen P.K."/>
            <person name="Edoardo P."/>
            <person name="Giuseppe L.R."/>
            <person name="Gasser R.B."/>
        </authorList>
    </citation>
    <scope>NUCLEOTIDE SEQUENCE [LARGE SCALE GENOMIC DNA]</scope>
    <source>
        <strain evidence="2">ISS37</strain>
    </source>
</reference>
<evidence type="ECO:0000256" key="1">
    <source>
        <dbReference type="SAM" id="MobiDB-lite"/>
    </source>
</evidence>
<dbReference type="Proteomes" id="UP000054630">
    <property type="component" value="Unassembled WGS sequence"/>
</dbReference>
<evidence type="ECO:0000313" key="2">
    <source>
        <dbReference type="EMBL" id="KRX11383.1"/>
    </source>
</evidence>
<accession>A0A0V0RA61</accession>
<dbReference type="EMBL" id="JYDL01002368">
    <property type="protein sequence ID" value="KRX11383.1"/>
    <property type="molecule type" value="Genomic_DNA"/>
</dbReference>
<protein>
    <submittedName>
        <fullName evidence="2">Uncharacterized protein</fullName>
    </submittedName>
</protein>
<feature type="region of interest" description="Disordered" evidence="1">
    <location>
        <begin position="43"/>
        <end position="63"/>
    </location>
</feature>
<organism evidence="2 3">
    <name type="scientific">Trichinella nelsoni</name>
    <dbReference type="NCBI Taxonomy" id="6336"/>
    <lineage>
        <taxon>Eukaryota</taxon>
        <taxon>Metazoa</taxon>
        <taxon>Ecdysozoa</taxon>
        <taxon>Nematoda</taxon>
        <taxon>Enoplea</taxon>
        <taxon>Dorylaimia</taxon>
        <taxon>Trichinellida</taxon>
        <taxon>Trichinellidae</taxon>
        <taxon>Trichinella</taxon>
    </lineage>
</organism>
<dbReference type="AlphaFoldDB" id="A0A0V0RA61"/>
<evidence type="ECO:0000313" key="3">
    <source>
        <dbReference type="Proteomes" id="UP000054630"/>
    </source>
</evidence>
<feature type="non-terminal residue" evidence="2">
    <location>
        <position position="63"/>
    </location>
</feature>
<proteinExistence type="predicted"/>
<comment type="caution">
    <text evidence="2">The sequence shown here is derived from an EMBL/GenBank/DDBJ whole genome shotgun (WGS) entry which is preliminary data.</text>
</comment>
<name>A0A0V0RA61_9BILA</name>
<gene>
    <name evidence="2" type="ORF">T07_10384</name>
</gene>
<sequence>MASNLQSLTEDGAWTSIVIGKRMGQMIMHPILDSTDIHLVPNAETHHPKPVLSRGLLGKDGKG</sequence>